<dbReference type="SUPFAM" id="SSF117396">
    <property type="entry name" value="TM1631-like"/>
    <property type="match status" value="1"/>
</dbReference>
<dbReference type="InterPro" id="IPR036520">
    <property type="entry name" value="UPF0759_sf"/>
</dbReference>
<dbReference type="AlphaFoldDB" id="A0A2M7T527"/>
<sequence>MGIRFADTARQLYIGTSGWSYKHWKEIVYPASLPSREWLAFYSKRFSTVEINNSFYRLPKRETFETWRNTTPPGFVFAVKANRYLTHVKKLKDAGDAWERFIENACGLGEKLGPILFQFPATWHANLERLAAFLTILPNEYRYAFEFRHESWFTPDVYTLLKEKGAALCIADSPEWPEVIEITAPFIFIRLHGGRILYASEYSPAELSEWAKLIAGFLRRRLDVFVYFNNDAYGFAVKNATQLKELL</sequence>
<evidence type="ECO:0000313" key="1">
    <source>
        <dbReference type="EMBL" id="PIZ34892.1"/>
    </source>
</evidence>
<accession>A0A2M7T527</accession>
<dbReference type="Proteomes" id="UP000230956">
    <property type="component" value="Unassembled WGS sequence"/>
</dbReference>
<reference evidence="2" key="1">
    <citation type="submission" date="2017-09" db="EMBL/GenBank/DDBJ databases">
        <title>Depth-based differentiation of microbial function through sediment-hosted aquifers and enrichment of novel symbionts in the deep terrestrial subsurface.</title>
        <authorList>
            <person name="Probst A.J."/>
            <person name="Ladd B."/>
            <person name="Jarett J.K."/>
            <person name="Geller-Mcgrath D.E."/>
            <person name="Sieber C.M.K."/>
            <person name="Emerson J.B."/>
            <person name="Anantharaman K."/>
            <person name="Thomas B.C."/>
            <person name="Malmstrom R."/>
            <person name="Stieglmeier M."/>
            <person name="Klingl A."/>
            <person name="Woyke T."/>
            <person name="Ryan C.M."/>
            <person name="Banfield J.F."/>
        </authorList>
    </citation>
    <scope>NUCLEOTIDE SEQUENCE [LARGE SCALE GENOMIC DNA]</scope>
</reference>
<dbReference type="Gene3D" id="3.20.20.410">
    <property type="entry name" value="Protein of unknown function UPF0759"/>
    <property type="match status" value="1"/>
</dbReference>
<dbReference type="Pfam" id="PF01904">
    <property type="entry name" value="DUF72"/>
    <property type="match status" value="1"/>
</dbReference>
<dbReference type="PANTHER" id="PTHR30348">
    <property type="entry name" value="UNCHARACTERIZED PROTEIN YECE"/>
    <property type="match status" value="1"/>
</dbReference>
<protein>
    <submittedName>
        <fullName evidence="1">DUF72 domain-containing protein</fullName>
    </submittedName>
</protein>
<dbReference type="EMBL" id="PFNG01000260">
    <property type="protein sequence ID" value="PIZ34892.1"/>
    <property type="molecule type" value="Genomic_DNA"/>
</dbReference>
<dbReference type="RefSeq" id="WP_286977596.1">
    <property type="nucleotide sequence ID" value="NZ_PFKS01000083.1"/>
</dbReference>
<evidence type="ECO:0000313" key="2">
    <source>
        <dbReference type="Proteomes" id="UP000230956"/>
    </source>
</evidence>
<gene>
    <name evidence="1" type="ORF">COY37_11255</name>
</gene>
<name>A0A2M7T527_9ACTN</name>
<comment type="caution">
    <text evidence="1">The sequence shown here is derived from an EMBL/GenBank/DDBJ whole genome shotgun (WGS) entry which is preliminary data.</text>
</comment>
<organism evidence="1 2">
    <name type="scientific">Candidatus Aquicultor secundus</name>
    <dbReference type="NCBI Taxonomy" id="1973895"/>
    <lineage>
        <taxon>Bacteria</taxon>
        <taxon>Bacillati</taxon>
        <taxon>Actinomycetota</taxon>
        <taxon>Candidatus Aquicultoria</taxon>
        <taxon>Candidatus Aquicultorales</taxon>
        <taxon>Candidatus Aquicultoraceae</taxon>
        <taxon>Candidatus Aquicultor</taxon>
    </lineage>
</organism>
<dbReference type="InterPro" id="IPR002763">
    <property type="entry name" value="DUF72"/>
</dbReference>
<proteinExistence type="predicted"/>
<dbReference type="PANTHER" id="PTHR30348:SF4">
    <property type="entry name" value="DUF72 DOMAIN-CONTAINING PROTEIN"/>
    <property type="match status" value="1"/>
</dbReference>